<evidence type="ECO:0000256" key="4">
    <source>
        <dbReference type="ARBA" id="ARBA00022807"/>
    </source>
</evidence>
<dbReference type="GO" id="GO:0001897">
    <property type="term" value="P:symbiont-mediated cytolysis of host cell"/>
    <property type="evidence" value="ECO:0007669"/>
    <property type="project" value="UniProtKB-ARBA"/>
</dbReference>
<proteinExistence type="inferred from homology"/>
<evidence type="ECO:0000313" key="6">
    <source>
        <dbReference type="EMBL" id="DAD97191.1"/>
    </source>
</evidence>
<evidence type="ECO:0000256" key="3">
    <source>
        <dbReference type="ARBA" id="ARBA00022801"/>
    </source>
</evidence>
<dbReference type="PROSITE" id="PS51935">
    <property type="entry name" value="NLPC_P60"/>
    <property type="match status" value="1"/>
</dbReference>
<dbReference type="InterPro" id="IPR000064">
    <property type="entry name" value="NLP_P60_dom"/>
</dbReference>
<evidence type="ECO:0000256" key="1">
    <source>
        <dbReference type="ARBA" id="ARBA00007074"/>
    </source>
</evidence>
<sequence>MDAWLKREGKLKLASIENMIKWFKDREGKVTYSMNSRLGPNSYDCSSAVYFSLIAGGFLPSGTGIGNTDSLFALEGKLLTSITRSEVKRGDIFVAGYKGNSGGSDGHTGVFVDSTNIIHCTLGGGKNGIVTTPATNWMGDYSGLPVYFYRLKGANPPFKYKVDDVVYIKNNATHYFNGDLISDNDKKLAGKVTGVKYDDTGRNGEHNLVFVKQVQTPTIINHWTLERDLEKWSPTTTYISNGEIVKFKAAAQRTVEGTLLTSDQKSKSVKKVDTIDIAPVNVGTGTSYRKYKLEGISGWIYETDVQK</sequence>
<organism evidence="6">
    <name type="scientific">Siphoviridae sp. ctWsj12</name>
    <dbReference type="NCBI Taxonomy" id="2826363"/>
    <lineage>
        <taxon>Viruses</taxon>
        <taxon>Duplodnaviria</taxon>
        <taxon>Heunggongvirae</taxon>
        <taxon>Uroviricota</taxon>
        <taxon>Caudoviricetes</taxon>
    </lineage>
</organism>
<comment type="similarity">
    <text evidence="1">Belongs to the peptidase C40 family.</text>
</comment>
<dbReference type="InterPro" id="IPR008044">
    <property type="entry name" value="Phage_lysin"/>
</dbReference>
<dbReference type="Gene3D" id="3.90.1720.10">
    <property type="entry name" value="endopeptidase domain like (from Nostoc punctiforme)"/>
    <property type="match status" value="1"/>
</dbReference>
<evidence type="ECO:0000256" key="2">
    <source>
        <dbReference type="ARBA" id="ARBA00022670"/>
    </source>
</evidence>
<dbReference type="GO" id="GO:0008234">
    <property type="term" value="F:cysteine-type peptidase activity"/>
    <property type="evidence" value="ECO:0007669"/>
    <property type="project" value="UniProtKB-KW"/>
</dbReference>
<accession>A0A8S5NS62</accession>
<feature type="domain" description="NlpC/P60" evidence="5">
    <location>
        <begin position="13"/>
        <end position="152"/>
    </location>
</feature>
<protein>
    <submittedName>
        <fullName evidence="6">Peptidoglycan hydrolase</fullName>
    </submittedName>
</protein>
<dbReference type="EMBL" id="BK015233">
    <property type="protein sequence ID" value="DAD97191.1"/>
    <property type="molecule type" value="Genomic_DNA"/>
</dbReference>
<dbReference type="InterPro" id="IPR038765">
    <property type="entry name" value="Papain-like_cys_pep_sf"/>
</dbReference>
<keyword evidence="3 6" id="KW-0378">Hydrolase</keyword>
<dbReference type="SUPFAM" id="SSF54001">
    <property type="entry name" value="Cysteine proteinases"/>
    <property type="match status" value="1"/>
</dbReference>
<evidence type="ECO:0000259" key="5">
    <source>
        <dbReference type="PROSITE" id="PS51935"/>
    </source>
</evidence>
<dbReference type="GO" id="GO:0006508">
    <property type="term" value="P:proteolysis"/>
    <property type="evidence" value="ECO:0007669"/>
    <property type="project" value="UniProtKB-KW"/>
</dbReference>
<dbReference type="Pfam" id="PF05382">
    <property type="entry name" value="Amidase_5"/>
    <property type="match status" value="1"/>
</dbReference>
<keyword evidence="2" id="KW-0645">Protease</keyword>
<reference evidence="6" key="1">
    <citation type="journal article" date="2021" name="Proc. Natl. Acad. Sci. U.S.A.">
        <title>A Catalog of Tens of Thousands of Viruses from Human Metagenomes Reveals Hidden Associations with Chronic Diseases.</title>
        <authorList>
            <person name="Tisza M.J."/>
            <person name="Buck C.B."/>
        </authorList>
    </citation>
    <scope>NUCLEOTIDE SEQUENCE</scope>
    <source>
        <strain evidence="6">CtWsj12</strain>
    </source>
</reference>
<keyword evidence="4" id="KW-0788">Thiol protease</keyword>
<name>A0A8S5NS62_9CAUD</name>